<feature type="region of interest" description="Disordered" evidence="4">
    <location>
        <begin position="15"/>
        <end position="40"/>
    </location>
</feature>
<evidence type="ECO:0000256" key="2">
    <source>
        <dbReference type="ARBA" id="ARBA00005904"/>
    </source>
</evidence>
<dbReference type="InterPro" id="IPR029190">
    <property type="entry name" value="Rrp14/SURF6_C"/>
</dbReference>
<dbReference type="GO" id="GO:0005730">
    <property type="term" value="C:nucleolus"/>
    <property type="evidence" value="ECO:0007669"/>
    <property type="project" value="TreeGrafter"/>
</dbReference>
<dbReference type="AlphaFoldDB" id="A0A9D4T4E4"/>
<organism evidence="6 7">
    <name type="scientific">Rhipicephalus sanguineus</name>
    <name type="common">Brown dog tick</name>
    <name type="synonym">Ixodes sanguineus</name>
    <dbReference type="NCBI Taxonomy" id="34632"/>
    <lineage>
        <taxon>Eukaryota</taxon>
        <taxon>Metazoa</taxon>
        <taxon>Ecdysozoa</taxon>
        <taxon>Arthropoda</taxon>
        <taxon>Chelicerata</taxon>
        <taxon>Arachnida</taxon>
        <taxon>Acari</taxon>
        <taxon>Parasitiformes</taxon>
        <taxon>Ixodida</taxon>
        <taxon>Ixodoidea</taxon>
        <taxon>Ixodidae</taxon>
        <taxon>Rhipicephalinae</taxon>
        <taxon>Rhipicephalus</taxon>
        <taxon>Rhipicephalus</taxon>
    </lineage>
</organism>
<protein>
    <recommendedName>
        <fullName evidence="5">Ribosomal RNA-processing protein 14/surfeit locus protein 6 C-terminal domain-containing protein</fullName>
    </recommendedName>
</protein>
<feature type="region of interest" description="Disordered" evidence="4">
    <location>
        <begin position="58"/>
        <end position="97"/>
    </location>
</feature>
<dbReference type="EMBL" id="JABSTV010001247">
    <property type="protein sequence ID" value="KAH7973142.1"/>
    <property type="molecule type" value="Genomic_DNA"/>
</dbReference>
<dbReference type="GO" id="GO:0003677">
    <property type="term" value="F:DNA binding"/>
    <property type="evidence" value="ECO:0007669"/>
    <property type="project" value="TreeGrafter"/>
</dbReference>
<reference evidence="6" key="1">
    <citation type="journal article" date="2020" name="Cell">
        <title>Large-Scale Comparative Analyses of Tick Genomes Elucidate Their Genetic Diversity and Vector Capacities.</title>
        <authorList>
            <consortium name="Tick Genome and Microbiome Consortium (TIGMIC)"/>
            <person name="Jia N."/>
            <person name="Wang J."/>
            <person name="Shi W."/>
            <person name="Du L."/>
            <person name="Sun Y."/>
            <person name="Zhan W."/>
            <person name="Jiang J.F."/>
            <person name="Wang Q."/>
            <person name="Zhang B."/>
            <person name="Ji P."/>
            <person name="Bell-Sakyi L."/>
            <person name="Cui X.M."/>
            <person name="Yuan T.T."/>
            <person name="Jiang B.G."/>
            <person name="Yang W.F."/>
            <person name="Lam T.T."/>
            <person name="Chang Q.C."/>
            <person name="Ding S.J."/>
            <person name="Wang X.J."/>
            <person name="Zhu J.G."/>
            <person name="Ruan X.D."/>
            <person name="Zhao L."/>
            <person name="Wei J.T."/>
            <person name="Ye R.Z."/>
            <person name="Que T.C."/>
            <person name="Du C.H."/>
            <person name="Zhou Y.H."/>
            <person name="Cheng J.X."/>
            <person name="Dai P.F."/>
            <person name="Guo W.B."/>
            <person name="Han X.H."/>
            <person name="Huang E.J."/>
            <person name="Li L.F."/>
            <person name="Wei W."/>
            <person name="Gao Y.C."/>
            <person name="Liu J.Z."/>
            <person name="Shao H.Z."/>
            <person name="Wang X."/>
            <person name="Wang C.C."/>
            <person name="Yang T.C."/>
            <person name="Huo Q.B."/>
            <person name="Li W."/>
            <person name="Chen H.Y."/>
            <person name="Chen S.E."/>
            <person name="Zhou L.G."/>
            <person name="Ni X.B."/>
            <person name="Tian J.H."/>
            <person name="Sheng Y."/>
            <person name="Liu T."/>
            <person name="Pan Y.S."/>
            <person name="Xia L.Y."/>
            <person name="Li J."/>
            <person name="Zhao F."/>
            <person name="Cao W.C."/>
        </authorList>
    </citation>
    <scope>NUCLEOTIDE SEQUENCE</scope>
    <source>
        <strain evidence="6">Rsan-2018</strain>
    </source>
</reference>
<accession>A0A9D4T4E4</accession>
<comment type="caution">
    <text evidence="6">The sequence shown here is derived from an EMBL/GenBank/DDBJ whole genome shotgun (WGS) entry which is preliminary data.</text>
</comment>
<dbReference type="GO" id="GO:0042273">
    <property type="term" value="P:ribosomal large subunit biogenesis"/>
    <property type="evidence" value="ECO:0007669"/>
    <property type="project" value="TreeGrafter"/>
</dbReference>
<reference evidence="6" key="2">
    <citation type="submission" date="2021-09" db="EMBL/GenBank/DDBJ databases">
        <authorList>
            <person name="Jia N."/>
            <person name="Wang J."/>
            <person name="Shi W."/>
            <person name="Du L."/>
            <person name="Sun Y."/>
            <person name="Zhan W."/>
            <person name="Jiang J."/>
            <person name="Wang Q."/>
            <person name="Zhang B."/>
            <person name="Ji P."/>
            <person name="Sakyi L.B."/>
            <person name="Cui X."/>
            <person name="Yuan T."/>
            <person name="Jiang B."/>
            <person name="Yang W."/>
            <person name="Lam T.T.-Y."/>
            <person name="Chang Q."/>
            <person name="Ding S."/>
            <person name="Wang X."/>
            <person name="Zhu J."/>
            <person name="Ruan X."/>
            <person name="Zhao L."/>
            <person name="Wei J."/>
            <person name="Que T."/>
            <person name="Du C."/>
            <person name="Cheng J."/>
            <person name="Dai P."/>
            <person name="Han X."/>
            <person name="Huang E."/>
            <person name="Gao Y."/>
            <person name="Liu J."/>
            <person name="Shao H."/>
            <person name="Ye R."/>
            <person name="Li L."/>
            <person name="Wei W."/>
            <person name="Wang X."/>
            <person name="Wang C."/>
            <person name="Huo Q."/>
            <person name="Li W."/>
            <person name="Guo W."/>
            <person name="Chen H."/>
            <person name="Chen S."/>
            <person name="Zhou L."/>
            <person name="Zhou L."/>
            <person name="Ni X."/>
            <person name="Tian J."/>
            <person name="Zhou Y."/>
            <person name="Sheng Y."/>
            <person name="Liu T."/>
            <person name="Pan Y."/>
            <person name="Xia L."/>
            <person name="Li J."/>
            <person name="Zhao F."/>
            <person name="Cao W."/>
        </authorList>
    </citation>
    <scope>NUCLEOTIDE SEQUENCE</scope>
    <source>
        <strain evidence="6">Rsan-2018</strain>
        <tissue evidence="6">Larvae</tissue>
    </source>
</reference>
<keyword evidence="7" id="KW-1185">Reference proteome</keyword>
<dbReference type="GO" id="GO:0003723">
    <property type="term" value="F:RNA binding"/>
    <property type="evidence" value="ECO:0007669"/>
    <property type="project" value="TreeGrafter"/>
</dbReference>
<evidence type="ECO:0000256" key="1">
    <source>
        <dbReference type="ARBA" id="ARBA00004123"/>
    </source>
</evidence>
<dbReference type="PANTHER" id="PTHR14369">
    <property type="entry name" value="SURFEIT LOCUS PROTEIN 6"/>
    <property type="match status" value="1"/>
</dbReference>
<feature type="domain" description="Ribosomal RNA-processing protein 14/surfeit locus protein 6 C-terminal" evidence="5">
    <location>
        <begin position="5"/>
        <end position="107"/>
    </location>
</feature>
<gene>
    <name evidence="6" type="ORF">HPB52_021801</name>
</gene>
<dbReference type="GO" id="GO:0042274">
    <property type="term" value="P:ribosomal small subunit biogenesis"/>
    <property type="evidence" value="ECO:0007669"/>
    <property type="project" value="TreeGrafter"/>
</dbReference>
<feature type="compositionally biased region" description="Basic residues" evidence="4">
    <location>
        <begin position="60"/>
        <end position="97"/>
    </location>
</feature>
<dbReference type="Proteomes" id="UP000821837">
    <property type="component" value="Chromosome 11"/>
</dbReference>
<dbReference type="PANTHER" id="PTHR14369:SF0">
    <property type="entry name" value="SURFEIT LOCUS PROTEIN 6"/>
    <property type="match status" value="1"/>
</dbReference>
<evidence type="ECO:0000313" key="7">
    <source>
        <dbReference type="Proteomes" id="UP000821837"/>
    </source>
</evidence>
<dbReference type="VEuPathDB" id="VectorBase:RSAN_034365"/>
<sequence>MKVVRQLEVNVEKMKNLEEDDPERRAKEAQEKRNWHRALDRAEGIKVRDDPVLLEASLKRREKRRQQRRKKWDSRSQRVKQRQIERQKKRRDIIKTRKQAKLPTKMKRLKKKDHIIPGFWEDVDVLVAARLLD</sequence>
<proteinExistence type="inferred from homology"/>
<evidence type="ECO:0000256" key="4">
    <source>
        <dbReference type="SAM" id="MobiDB-lite"/>
    </source>
</evidence>
<evidence type="ECO:0000256" key="3">
    <source>
        <dbReference type="ARBA" id="ARBA00023242"/>
    </source>
</evidence>
<evidence type="ECO:0000259" key="5">
    <source>
        <dbReference type="Pfam" id="PF04935"/>
    </source>
</evidence>
<comment type="similarity">
    <text evidence="2">Belongs to the SURF6 family.</text>
</comment>
<comment type="subcellular location">
    <subcellularLocation>
        <location evidence="1">Nucleus</location>
    </subcellularLocation>
</comment>
<name>A0A9D4T4E4_RHISA</name>
<keyword evidence="3" id="KW-0539">Nucleus</keyword>
<dbReference type="InterPro" id="IPR007019">
    <property type="entry name" value="SURF6"/>
</dbReference>
<evidence type="ECO:0000313" key="6">
    <source>
        <dbReference type="EMBL" id="KAH7973142.1"/>
    </source>
</evidence>
<dbReference type="Pfam" id="PF04935">
    <property type="entry name" value="SURF6"/>
    <property type="match status" value="1"/>
</dbReference>